<evidence type="ECO:0000259" key="8">
    <source>
        <dbReference type="Pfam" id="PF02384"/>
    </source>
</evidence>
<organism evidence="12 13">
    <name type="scientific">Thermococcus barophilus (strain DSM 11836 / MP)</name>
    <dbReference type="NCBI Taxonomy" id="391623"/>
    <lineage>
        <taxon>Archaea</taxon>
        <taxon>Methanobacteriati</taxon>
        <taxon>Methanobacteriota</taxon>
        <taxon>Thermococci</taxon>
        <taxon>Thermococcales</taxon>
        <taxon>Thermococcaceae</taxon>
        <taxon>Thermococcus</taxon>
    </lineage>
</organism>
<dbReference type="InterPro" id="IPR002052">
    <property type="entry name" value="DNA_methylase_N6_adenine_CS"/>
</dbReference>
<name>F0LN48_THEBM</name>
<accession>F0LN48</accession>
<dbReference type="GO" id="GO:0009307">
    <property type="term" value="P:DNA restriction-modification system"/>
    <property type="evidence" value="ECO:0007669"/>
    <property type="project" value="UniProtKB-KW"/>
</dbReference>
<dbReference type="eggNOG" id="arCOG05724">
    <property type="taxonomic scope" value="Archaea"/>
</dbReference>
<keyword evidence="12" id="KW-0614">Plasmid</keyword>
<keyword evidence="5" id="KW-0680">Restriction system</keyword>
<dbReference type="Proteomes" id="UP000007478">
    <property type="component" value="Plasmid pTBMP1"/>
</dbReference>
<dbReference type="Gene3D" id="3.40.50.150">
    <property type="entry name" value="Vaccinia Virus protein VP39"/>
    <property type="match status" value="1"/>
</dbReference>
<evidence type="ECO:0000256" key="1">
    <source>
        <dbReference type="ARBA" id="ARBA00011900"/>
    </source>
</evidence>
<evidence type="ECO:0000256" key="4">
    <source>
        <dbReference type="ARBA" id="ARBA00022691"/>
    </source>
</evidence>
<evidence type="ECO:0000313" key="13">
    <source>
        <dbReference type="Proteomes" id="UP000007478"/>
    </source>
</evidence>
<dbReference type="InterPro" id="IPR025931">
    <property type="entry name" value="TaqI_C"/>
</dbReference>
<evidence type="ECO:0000259" key="10">
    <source>
        <dbReference type="Pfam" id="PF12950"/>
    </source>
</evidence>
<dbReference type="Pfam" id="PF02384">
    <property type="entry name" value="N6_Mtase"/>
    <property type="match status" value="1"/>
</dbReference>
<dbReference type="PATRIC" id="fig|391623.17.peg.2208"/>
<dbReference type="Pfam" id="PF25120">
    <property type="entry name" value="DUF7814"/>
    <property type="match status" value="1"/>
</dbReference>
<dbReference type="AlphaFoldDB" id="F0LN48"/>
<keyword evidence="4" id="KW-0949">S-adenosyl-L-methionine</keyword>
<reference evidence="12 13" key="1">
    <citation type="journal article" date="2011" name="J. Bacteriol.">
        <title>Complete genome sequence of the hyperthermophilic, piezophilic, heterotrophic, and carboxydotrophic archaeon Thermococcus barophilus MP.</title>
        <authorList>
            <person name="Vannier P."/>
            <person name="Marteinsson V.T."/>
            <person name="Fridjonsson O.H."/>
            <person name="Oger P."/>
            <person name="Jebbar M."/>
        </authorList>
    </citation>
    <scope>NUCLEOTIDE SEQUENCE [LARGE SCALE GENOMIC DNA]</scope>
    <source>
        <strain evidence="13">DSM 11836 / MP</strain>
    </source>
</reference>
<evidence type="ECO:0000256" key="6">
    <source>
        <dbReference type="ARBA" id="ARBA00023125"/>
    </source>
</evidence>
<dbReference type="InterPro" id="IPR029063">
    <property type="entry name" value="SAM-dependent_MTases_sf"/>
</dbReference>
<dbReference type="eggNOG" id="arCOG02635">
    <property type="taxonomic scope" value="Archaea"/>
</dbReference>
<dbReference type="PANTHER" id="PTHR33841:SF1">
    <property type="entry name" value="DNA METHYLTRANSFERASE A"/>
    <property type="match status" value="1"/>
</dbReference>
<dbReference type="InterPro" id="IPR003356">
    <property type="entry name" value="DNA_methylase_A-5"/>
</dbReference>
<dbReference type="KEGG" id="tba:TERMP_02214"/>
<dbReference type="GO" id="GO:0009007">
    <property type="term" value="F:site-specific DNA-methyltransferase (adenine-specific) activity"/>
    <property type="evidence" value="ECO:0007669"/>
    <property type="project" value="UniProtKB-EC"/>
</dbReference>
<dbReference type="EMBL" id="CP002373">
    <property type="protein sequence ID" value="ADT85187.1"/>
    <property type="molecule type" value="Genomic_DNA"/>
</dbReference>
<sequence>MPQAVLTFGIEVPKNVYEKWGKFLELANKINADLGSYPKVRRKLEGILRGQNITITSEDCEDQQPEPFTRQHVIDPLLKFLGYELTPEVVKRTVSVLGSSMIKKIKQPDYRVKSIFGEEILIEAEPLGSNLYKKGSGVNQVIEWLDRRSFNVDIGIATNGFEWILLYYDNTSKEIKTLAEIDLAPIFNYLSKREKGLIIGYSVKELRELFVRFYYAFSREYIEEYIEGRTKFIREKKEAITKKFYDDFIYYVFGYREVKTNSKTKLKKVTNNCLYDKIKAPLDATEEDKQKFAVVLMNRLIFVKFLEDKGLVPGGLLKRTFEEWRNSSVPVSYYKAYLEPLFFGVFNTPEEERDRKVIEHFRDIPYLNGGLFRENLRNEKQYDIPDDNVMEEIIKFLERYDFTLGSKSNEESLDPDILGHVYEKLINLLTNKGQKGLGAYYTPEEVTRTIVKSTVEPVVIKKLKEVLKKWGWQEQLLNFSTLDEVLNEDRPITRDGRVLKDFLDEINKMKILDPAVGSGHFLISVLKELLEIKKRVHSLIGEEFNTYKLKLEIILNNLYGVDIDETAVEVAKLRLWLALIEDLDVDAVRRGDVILPNIEYNVRVGNSLVGWIGERLTIATLDYPYDKKVEGIFIGLKALATGEEAVKIKKAEELLKDHSSTVKDYVEAYCILYEIYKNNVGKKAAILKEILESIRRRIYQRVSGEYFNFINDTINENRRKKKKIKFDEDILKPFHWVVDFGWIMKEGGFDIIIGNPPYGNILSNIEKDIIDTRYREEEATYSVDSFLAFMRRSQELLKDGGYLGFIIPASFGTGVNYTKARKHFLQTMELKVFLYLPFDVFEGAYVDNSIIVLKNEEPSMDNEVLIYAFPKRSRLEELLTVWENPKIEKIRYSLLLNDPLCRIFPGGNVIYEILDHISSLSQRGNYDVYPLGDLTNSTIGILASKYKFSLVKLSKWHLPYLEGNVYRYITNLKQTKFVDFSQHKDNKDYLDLYLSKEKIMIRRIVSRQDRIMASFCNLQGVVKKDLYVFNLKSEFLSLVDYYYLLALINSKLLSFIYLGKSSIALKDDFRQTTLTELRELPIVIPHEDVIKDVVSALSKLLTELYSNVKYKKYCEFVDLLLDYLIYCIYFPEILPQSETEKIFEYLYTVVNKFNFWHDQIARELFTDDEVKEFIAKIRKKAGEHKFISIVEEKYMGDIE</sequence>
<evidence type="ECO:0000256" key="3">
    <source>
        <dbReference type="ARBA" id="ARBA00022679"/>
    </source>
</evidence>
<dbReference type="PANTHER" id="PTHR33841">
    <property type="entry name" value="DNA METHYLTRANSFERASE YEEA-RELATED"/>
    <property type="match status" value="1"/>
</dbReference>
<dbReference type="eggNOG" id="arCOG02632">
    <property type="taxonomic scope" value="Archaea"/>
</dbReference>
<dbReference type="GO" id="GO:0003677">
    <property type="term" value="F:DNA binding"/>
    <property type="evidence" value="ECO:0007669"/>
    <property type="project" value="UniProtKB-KW"/>
</dbReference>
<feature type="domain" description="TaqI-like C-terminal specificity" evidence="10">
    <location>
        <begin position="959"/>
        <end position="1082"/>
    </location>
</feature>
<dbReference type="EC" id="2.1.1.72" evidence="1"/>
<evidence type="ECO:0000256" key="5">
    <source>
        <dbReference type="ARBA" id="ARBA00022747"/>
    </source>
</evidence>
<keyword evidence="13" id="KW-1185">Reference proteome</keyword>
<feature type="domain" description="DNA methylase adenine-specific" evidence="8">
    <location>
        <begin position="415"/>
        <end position="454"/>
    </location>
</feature>
<dbReference type="InterPro" id="IPR050953">
    <property type="entry name" value="N4_N6_ade-DNA_methylase"/>
</dbReference>
<dbReference type="InterPro" id="IPR011639">
    <property type="entry name" value="MethylTrfase_TaqI-like_dom"/>
</dbReference>
<evidence type="ECO:0000256" key="7">
    <source>
        <dbReference type="ARBA" id="ARBA00047942"/>
    </source>
</evidence>
<keyword evidence="2" id="KW-0489">Methyltransferase</keyword>
<dbReference type="PRINTS" id="PR00507">
    <property type="entry name" value="N12N6MTFRASE"/>
</dbReference>
<protein>
    <recommendedName>
        <fullName evidence="1">site-specific DNA-methyltransferase (adenine-specific)</fullName>
        <ecNumber evidence="1">2.1.1.72</ecNumber>
    </recommendedName>
</protein>
<dbReference type="InterPro" id="IPR056716">
    <property type="entry name" value="DUF7814"/>
</dbReference>
<dbReference type="OrthoDB" id="45790at2157"/>
<feature type="domain" description="Type II methyltransferase M.TaqI-like" evidence="9">
    <location>
        <begin position="556"/>
        <end position="841"/>
    </location>
</feature>
<dbReference type="REBASE" id="29891">
    <property type="entry name" value="TbaMPORF2214P"/>
</dbReference>
<dbReference type="Pfam" id="PF07669">
    <property type="entry name" value="Eco57I"/>
    <property type="match status" value="1"/>
</dbReference>
<dbReference type="GO" id="GO:0008170">
    <property type="term" value="F:N-methyltransferase activity"/>
    <property type="evidence" value="ECO:0007669"/>
    <property type="project" value="InterPro"/>
</dbReference>
<dbReference type="Pfam" id="PF12950">
    <property type="entry name" value="TaqI_C"/>
    <property type="match status" value="1"/>
</dbReference>
<dbReference type="HOGENOM" id="CLU_270917_0_0_2"/>
<dbReference type="GeneID" id="10549038"/>
<gene>
    <name evidence="12" type="ordered locus">TERMP_02214</name>
</gene>
<evidence type="ECO:0000259" key="11">
    <source>
        <dbReference type="Pfam" id="PF25120"/>
    </source>
</evidence>
<dbReference type="RefSeq" id="WP_013747409.1">
    <property type="nucleotide sequence ID" value="NC_015471.1"/>
</dbReference>
<evidence type="ECO:0000313" key="12">
    <source>
        <dbReference type="EMBL" id="ADT85187.1"/>
    </source>
</evidence>
<proteinExistence type="predicted"/>
<comment type="catalytic activity">
    <reaction evidence="7">
        <text>a 2'-deoxyadenosine in DNA + S-adenosyl-L-methionine = an N(6)-methyl-2'-deoxyadenosine in DNA + S-adenosyl-L-homocysteine + H(+)</text>
        <dbReference type="Rhea" id="RHEA:15197"/>
        <dbReference type="Rhea" id="RHEA-COMP:12418"/>
        <dbReference type="Rhea" id="RHEA-COMP:12419"/>
        <dbReference type="ChEBI" id="CHEBI:15378"/>
        <dbReference type="ChEBI" id="CHEBI:57856"/>
        <dbReference type="ChEBI" id="CHEBI:59789"/>
        <dbReference type="ChEBI" id="CHEBI:90615"/>
        <dbReference type="ChEBI" id="CHEBI:90616"/>
        <dbReference type="EC" id="2.1.1.72"/>
    </reaction>
</comment>
<keyword evidence="3" id="KW-0808">Transferase</keyword>
<dbReference type="GO" id="GO:0032259">
    <property type="term" value="P:methylation"/>
    <property type="evidence" value="ECO:0007669"/>
    <property type="project" value="UniProtKB-KW"/>
</dbReference>
<geneLocation type="plasmid" evidence="12 13">
    <name>pTBMP1</name>
</geneLocation>
<dbReference type="PROSITE" id="PS00092">
    <property type="entry name" value="N6_MTASE"/>
    <property type="match status" value="1"/>
</dbReference>
<dbReference type="SUPFAM" id="SSF53335">
    <property type="entry name" value="S-adenosyl-L-methionine-dependent methyltransferases"/>
    <property type="match status" value="1"/>
</dbReference>
<keyword evidence="6" id="KW-0238">DNA-binding</keyword>
<feature type="domain" description="DUF7814" evidence="11">
    <location>
        <begin position="258"/>
        <end position="381"/>
    </location>
</feature>
<evidence type="ECO:0000256" key="2">
    <source>
        <dbReference type="ARBA" id="ARBA00022603"/>
    </source>
</evidence>
<evidence type="ECO:0000259" key="9">
    <source>
        <dbReference type="Pfam" id="PF07669"/>
    </source>
</evidence>